<reference evidence="4 5" key="1">
    <citation type="journal article" date="2022" name="Nat. Plants">
        <title>Genomes of leafy and leafless Platanthera orchids illuminate the evolution of mycoheterotrophy.</title>
        <authorList>
            <person name="Li M.H."/>
            <person name="Liu K.W."/>
            <person name="Li Z."/>
            <person name="Lu H.C."/>
            <person name="Ye Q.L."/>
            <person name="Zhang D."/>
            <person name="Wang J.Y."/>
            <person name="Li Y.F."/>
            <person name="Zhong Z.M."/>
            <person name="Liu X."/>
            <person name="Yu X."/>
            <person name="Liu D.K."/>
            <person name="Tu X.D."/>
            <person name="Liu B."/>
            <person name="Hao Y."/>
            <person name="Liao X.Y."/>
            <person name="Jiang Y.T."/>
            <person name="Sun W.H."/>
            <person name="Chen J."/>
            <person name="Chen Y.Q."/>
            <person name="Ai Y."/>
            <person name="Zhai J.W."/>
            <person name="Wu S.S."/>
            <person name="Zhou Z."/>
            <person name="Hsiao Y.Y."/>
            <person name="Wu W.L."/>
            <person name="Chen Y.Y."/>
            <person name="Lin Y.F."/>
            <person name="Hsu J.L."/>
            <person name="Li C.Y."/>
            <person name="Wang Z.W."/>
            <person name="Zhao X."/>
            <person name="Zhong W.Y."/>
            <person name="Ma X.K."/>
            <person name="Ma L."/>
            <person name="Huang J."/>
            <person name="Chen G.Z."/>
            <person name="Huang M.Z."/>
            <person name="Huang L."/>
            <person name="Peng D.H."/>
            <person name="Luo Y.B."/>
            <person name="Zou S.Q."/>
            <person name="Chen S.P."/>
            <person name="Lan S."/>
            <person name="Tsai W.C."/>
            <person name="Van de Peer Y."/>
            <person name="Liu Z.J."/>
        </authorList>
    </citation>
    <scope>NUCLEOTIDE SEQUENCE [LARGE SCALE GENOMIC DNA]</scope>
    <source>
        <strain evidence="4">Lor288</strain>
    </source>
</reference>
<dbReference type="Proteomes" id="UP001412067">
    <property type="component" value="Unassembled WGS sequence"/>
</dbReference>
<accession>A0ABR2M5I1</accession>
<dbReference type="Pfam" id="PF03479">
    <property type="entry name" value="PCC"/>
    <property type="match status" value="1"/>
</dbReference>
<dbReference type="PANTHER" id="PTHR31100:SF69">
    <property type="entry name" value="AT-HOOK MOTIF NUCLEAR-LOCALIZED PROTEIN 17-RELATED"/>
    <property type="match status" value="1"/>
</dbReference>
<keyword evidence="2" id="KW-0472">Membrane</keyword>
<dbReference type="GO" id="GO:0003677">
    <property type="term" value="F:DNA binding"/>
    <property type="evidence" value="ECO:0007669"/>
    <property type="project" value="UniProtKB-KW"/>
</dbReference>
<dbReference type="Gene3D" id="3.30.1330.80">
    <property type="entry name" value="Hypothetical protein, similar to alpha- acetolactate decarboxylase, domain 2"/>
    <property type="match status" value="1"/>
</dbReference>
<feature type="transmembrane region" description="Helical" evidence="2">
    <location>
        <begin position="191"/>
        <end position="214"/>
    </location>
</feature>
<organism evidence="4 5">
    <name type="scientific">Platanthera guangdongensis</name>
    <dbReference type="NCBI Taxonomy" id="2320717"/>
    <lineage>
        <taxon>Eukaryota</taxon>
        <taxon>Viridiplantae</taxon>
        <taxon>Streptophyta</taxon>
        <taxon>Embryophyta</taxon>
        <taxon>Tracheophyta</taxon>
        <taxon>Spermatophyta</taxon>
        <taxon>Magnoliopsida</taxon>
        <taxon>Liliopsida</taxon>
        <taxon>Asparagales</taxon>
        <taxon>Orchidaceae</taxon>
        <taxon>Orchidoideae</taxon>
        <taxon>Orchideae</taxon>
        <taxon>Orchidinae</taxon>
        <taxon>Platanthera</taxon>
    </lineage>
</organism>
<dbReference type="SUPFAM" id="SSF117856">
    <property type="entry name" value="AF0104/ALDC/Ptd012-like"/>
    <property type="match status" value="1"/>
</dbReference>
<feature type="region of interest" description="Disordered" evidence="1">
    <location>
        <begin position="26"/>
        <end position="90"/>
    </location>
</feature>
<dbReference type="CDD" id="cd11378">
    <property type="entry name" value="DUF296"/>
    <property type="match status" value="1"/>
</dbReference>
<feature type="region of interest" description="Disordered" evidence="1">
    <location>
        <begin position="232"/>
        <end position="256"/>
    </location>
</feature>
<name>A0ABR2M5I1_9ASPA</name>
<dbReference type="PROSITE" id="PS51742">
    <property type="entry name" value="PPC"/>
    <property type="match status" value="1"/>
</dbReference>
<gene>
    <name evidence="4" type="primary">ESC</name>
    <name evidence="4" type="ORF">KSP40_PGU012140</name>
</gene>
<keyword evidence="5" id="KW-1185">Reference proteome</keyword>
<dbReference type="PANTHER" id="PTHR31100">
    <property type="entry name" value="AT-HOOK MOTIF NUCLEAR-LOCALIZED PROTEIN 15"/>
    <property type="match status" value="1"/>
</dbReference>
<dbReference type="InterPro" id="IPR014476">
    <property type="entry name" value="AHL15-29"/>
</dbReference>
<feature type="compositionally biased region" description="Low complexity" evidence="1">
    <location>
        <begin position="232"/>
        <end position="251"/>
    </location>
</feature>
<comment type="caution">
    <text evidence="4">The sequence shown here is derived from an EMBL/GenBank/DDBJ whole genome shotgun (WGS) entry which is preliminary data.</text>
</comment>
<sequence length="315" mass="33030">MIFNSLDIMKPEQFFEEVDSVDRLGKQRRADRKEKKAAAAAAAAAATLSSPPMGGDGASIEVAKRPRGRPPGSRNKPKPPEVITKEVDPSASMRSHVLEIAGGNDVIDCLARFSRRRKLGICVLAGTGSVSNVTLRQPGPDAEAAIVFHGRCEILSISATFMPPAMAALSPSSAAASGGMSISLAGPQGQIIGGVVVGPLVAAGVVLVVAAAFVNPTFHRLPLEDDVSVSVSVSVSGGDPAPEAAPQPQKKQQIREEEQRYYHHFHLQQPHSSVPPLPPPAAAAAEPGGIGIYGTHFSSEIMWPPSSRQSHPPNY</sequence>
<protein>
    <submittedName>
        <fullName evidence="4">DNA-binding protein ESCAROLA</fullName>
    </submittedName>
</protein>
<feature type="region of interest" description="Disordered" evidence="1">
    <location>
        <begin position="266"/>
        <end position="285"/>
    </location>
</feature>
<dbReference type="InterPro" id="IPR005175">
    <property type="entry name" value="PPC_dom"/>
</dbReference>
<evidence type="ECO:0000256" key="2">
    <source>
        <dbReference type="SAM" id="Phobius"/>
    </source>
</evidence>
<proteinExistence type="predicted"/>
<evidence type="ECO:0000313" key="5">
    <source>
        <dbReference type="Proteomes" id="UP001412067"/>
    </source>
</evidence>
<feature type="domain" description="PPC" evidence="3">
    <location>
        <begin position="90"/>
        <end position="237"/>
    </location>
</feature>
<dbReference type="EMBL" id="JBBWWR010000012">
    <property type="protein sequence ID" value="KAK8958463.1"/>
    <property type="molecule type" value="Genomic_DNA"/>
</dbReference>
<evidence type="ECO:0000313" key="4">
    <source>
        <dbReference type="EMBL" id="KAK8958463.1"/>
    </source>
</evidence>
<keyword evidence="4" id="KW-0238">DNA-binding</keyword>
<evidence type="ECO:0000256" key="1">
    <source>
        <dbReference type="SAM" id="MobiDB-lite"/>
    </source>
</evidence>
<keyword evidence="2" id="KW-1133">Transmembrane helix</keyword>
<evidence type="ECO:0000259" key="3">
    <source>
        <dbReference type="PROSITE" id="PS51742"/>
    </source>
</evidence>
<keyword evidence="2" id="KW-0812">Transmembrane</keyword>